<dbReference type="OrthoDB" id="1436757at2"/>
<protein>
    <recommendedName>
        <fullName evidence="3">DUF4145 domain-containing protein</fullName>
    </recommendedName>
</protein>
<dbReference type="EMBL" id="CP042218">
    <property type="protein sequence ID" value="QDW67678.1"/>
    <property type="molecule type" value="Genomic_DNA"/>
</dbReference>
<reference evidence="1 2" key="1">
    <citation type="submission" date="2019-07" db="EMBL/GenBank/DDBJ databases">
        <title>Full genome sequence of Luteimonas sp. Gr-4.</title>
        <authorList>
            <person name="Im W.-T."/>
        </authorList>
    </citation>
    <scope>NUCLEOTIDE SEQUENCE [LARGE SCALE GENOMIC DNA]</scope>
    <source>
        <strain evidence="1 2">Gr-4</strain>
    </source>
</reference>
<name>A0A518N6Y9_9GAMM</name>
<dbReference type="RefSeq" id="WP_144893617.1">
    <property type="nucleotide sequence ID" value="NZ_CP042218.1"/>
</dbReference>
<organism evidence="1 2">
    <name type="scientific">Luteimonas granuli</name>
    <dbReference type="NCBI Taxonomy" id="1176533"/>
    <lineage>
        <taxon>Bacteria</taxon>
        <taxon>Pseudomonadati</taxon>
        <taxon>Pseudomonadota</taxon>
        <taxon>Gammaproteobacteria</taxon>
        <taxon>Lysobacterales</taxon>
        <taxon>Lysobacteraceae</taxon>
        <taxon>Luteimonas</taxon>
    </lineage>
</organism>
<evidence type="ECO:0000313" key="1">
    <source>
        <dbReference type="EMBL" id="QDW67678.1"/>
    </source>
</evidence>
<keyword evidence="2" id="KW-1185">Reference proteome</keyword>
<proteinExistence type="predicted"/>
<evidence type="ECO:0008006" key="3">
    <source>
        <dbReference type="Google" id="ProtNLM"/>
    </source>
</evidence>
<dbReference type="AlphaFoldDB" id="A0A518N6Y9"/>
<evidence type="ECO:0000313" key="2">
    <source>
        <dbReference type="Proteomes" id="UP000316584"/>
    </source>
</evidence>
<accession>A0A518N6Y9</accession>
<dbReference type="Proteomes" id="UP000316584">
    <property type="component" value="Chromosome"/>
</dbReference>
<sequence length="93" mass="10412">MNMWVARATFERTDNSSPLSDLVDRLESDKSIFVSKLGMRALKDFKRLGDLSAHNRRYNARVTDIDPLRAGIRLVAEELIHLAGLDAKKATAA</sequence>
<gene>
    <name evidence="1" type="ORF">FPZ22_12985</name>
</gene>
<dbReference type="KEGG" id="lug:FPZ22_12985"/>